<name>A0ABV0RDV8_9TELE</name>
<organism evidence="1 2">
    <name type="scientific">Xenoophorus captivus</name>
    <dbReference type="NCBI Taxonomy" id="1517983"/>
    <lineage>
        <taxon>Eukaryota</taxon>
        <taxon>Metazoa</taxon>
        <taxon>Chordata</taxon>
        <taxon>Craniata</taxon>
        <taxon>Vertebrata</taxon>
        <taxon>Euteleostomi</taxon>
        <taxon>Actinopterygii</taxon>
        <taxon>Neopterygii</taxon>
        <taxon>Teleostei</taxon>
        <taxon>Neoteleostei</taxon>
        <taxon>Acanthomorphata</taxon>
        <taxon>Ovalentaria</taxon>
        <taxon>Atherinomorphae</taxon>
        <taxon>Cyprinodontiformes</taxon>
        <taxon>Goodeidae</taxon>
        <taxon>Xenoophorus</taxon>
    </lineage>
</organism>
<sequence>MFCCSGEGEYFLETPELQLVLLQCWRCKRYADWKAAGPHSSCSGRVLFVEKPSLCSDYHKCSFMAWK</sequence>
<proteinExistence type="predicted"/>
<protein>
    <submittedName>
        <fullName evidence="1">Uncharacterized protein</fullName>
    </submittedName>
</protein>
<gene>
    <name evidence="1" type="ORF">XENOCAPTIV_025528</name>
</gene>
<evidence type="ECO:0000313" key="2">
    <source>
        <dbReference type="Proteomes" id="UP001434883"/>
    </source>
</evidence>
<comment type="caution">
    <text evidence="1">The sequence shown here is derived from an EMBL/GenBank/DDBJ whole genome shotgun (WGS) entry which is preliminary data.</text>
</comment>
<dbReference type="Proteomes" id="UP001434883">
    <property type="component" value="Unassembled WGS sequence"/>
</dbReference>
<evidence type="ECO:0000313" key="1">
    <source>
        <dbReference type="EMBL" id="MEQ2206201.1"/>
    </source>
</evidence>
<keyword evidence="2" id="KW-1185">Reference proteome</keyword>
<accession>A0ABV0RDV8</accession>
<dbReference type="EMBL" id="JAHRIN010042627">
    <property type="protein sequence ID" value="MEQ2206201.1"/>
    <property type="molecule type" value="Genomic_DNA"/>
</dbReference>
<reference evidence="1 2" key="1">
    <citation type="submission" date="2021-06" db="EMBL/GenBank/DDBJ databases">
        <authorList>
            <person name="Palmer J.M."/>
        </authorList>
    </citation>
    <scope>NUCLEOTIDE SEQUENCE [LARGE SCALE GENOMIC DNA]</scope>
    <source>
        <strain evidence="1 2">XC_2019</strain>
        <tissue evidence="1">Muscle</tissue>
    </source>
</reference>